<dbReference type="EMBL" id="JACVVK020000331">
    <property type="protein sequence ID" value="KAK7478200.1"/>
    <property type="molecule type" value="Genomic_DNA"/>
</dbReference>
<proteinExistence type="predicted"/>
<evidence type="ECO:0000313" key="3">
    <source>
        <dbReference type="Proteomes" id="UP001519460"/>
    </source>
</evidence>
<feature type="region of interest" description="Disordered" evidence="1">
    <location>
        <begin position="1"/>
        <end position="28"/>
    </location>
</feature>
<comment type="caution">
    <text evidence="2">The sequence shown here is derived from an EMBL/GenBank/DDBJ whole genome shotgun (WGS) entry which is preliminary data.</text>
</comment>
<protein>
    <submittedName>
        <fullName evidence="2">Uncharacterized protein</fullName>
    </submittedName>
</protein>
<evidence type="ECO:0000313" key="2">
    <source>
        <dbReference type="EMBL" id="KAK7478200.1"/>
    </source>
</evidence>
<feature type="compositionally biased region" description="Basic and acidic residues" evidence="1">
    <location>
        <begin position="48"/>
        <end position="57"/>
    </location>
</feature>
<evidence type="ECO:0000256" key="1">
    <source>
        <dbReference type="SAM" id="MobiDB-lite"/>
    </source>
</evidence>
<dbReference type="AlphaFoldDB" id="A0ABD0JU93"/>
<accession>A0ABD0JU93</accession>
<feature type="compositionally biased region" description="Polar residues" evidence="1">
    <location>
        <begin position="12"/>
        <end position="28"/>
    </location>
</feature>
<keyword evidence="3" id="KW-1185">Reference proteome</keyword>
<feature type="compositionally biased region" description="Polar residues" evidence="1">
    <location>
        <begin position="58"/>
        <end position="77"/>
    </location>
</feature>
<reference evidence="2 3" key="1">
    <citation type="journal article" date="2023" name="Sci. Data">
        <title>Genome assembly of the Korean intertidal mud-creeper Batillaria attramentaria.</title>
        <authorList>
            <person name="Patra A.K."/>
            <person name="Ho P.T."/>
            <person name="Jun S."/>
            <person name="Lee S.J."/>
            <person name="Kim Y."/>
            <person name="Won Y.J."/>
        </authorList>
    </citation>
    <scope>NUCLEOTIDE SEQUENCE [LARGE SCALE GENOMIC DNA]</scope>
    <source>
        <strain evidence="2">Wonlab-2016</strain>
    </source>
</reference>
<sequence>MLFDHNGVTDVTEPSTNSRMTSPDVQQRQTDVIQLSKTVTVDRCHQMFQKKQTDVSKRPNNSRMTSPNSTSESTFPQHQFIPRSVPLSHISGHTINYNKLNK</sequence>
<dbReference type="Proteomes" id="UP001519460">
    <property type="component" value="Unassembled WGS sequence"/>
</dbReference>
<feature type="region of interest" description="Disordered" evidence="1">
    <location>
        <begin position="48"/>
        <end position="78"/>
    </location>
</feature>
<name>A0ABD0JU93_9CAEN</name>
<gene>
    <name evidence="2" type="ORF">BaRGS_00030561</name>
</gene>
<organism evidence="2 3">
    <name type="scientific">Batillaria attramentaria</name>
    <dbReference type="NCBI Taxonomy" id="370345"/>
    <lineage>
        <taxon>Eukaryota</taxon>
        <taxon>Metazoa</taxon>
        <taxon>Spiralia</taxon>
        <taxon>Lophotrochozoa</taxon>
        <taxon>Mollusca</taxon>
        <taxon>Gastropoda</taxon>
        <taxon>Caenogastropoda</taxon>
        <taxon>Sorbeoconcha</taxon>
        <taxon>Cerithioidea</taxon>
        <taxon>Batillariidae</taxon>
        <taxon>Batillaria</taxon>
    </lineage>
</organism>